<dbReference type="GO" id="GO:0016020">
    <property type="term" value="C:membrane"/>
    <property type="evidence" value="ECO:0007669"/>
    <property type="project" value="UniProtKB-SubCell"/>
</dbReference>
<accession>A0AA88I7Q3</accession>
<dbReference type="GO" id="GO:0016263">
    <property type="term" value="F:glycoprotein-N-acetylgalactosamine 3-beta-galactosyltransferase activity"/>
    <property type="evidence" value="ECO:0007669"/>
    <property type="project" value="TreeGrafter"/>
</dbReference>
<reference evidence="7" key="1">
    <citation type="submission" date="2023-07" db="EMBL/GenBank/DDBJ databases">
        <title>Chromosome-level genome assembly of Artemia franciscana.</title>
        <authorList>
            <person name="Jo E."/>
        </authorList>
    </citation>
    <scope>NUCLEOTIDE SEQUENCE</scope>
    <source>
        <tissue evidence="7">Whole body</tissue>
    </source>
</reference>
<dbReference type="PANTHER" id="PTHR23033">
    <property type="entry name" value="BETA1,3-GALACTOSYLTRANSFERASE"/>
    <property type="match status" value="1"/>
</dbReference>
<comment type="caution">
    <text evidence="7">The sequence shown here is derived from an EMBL/GenBank/DDBJ whole genome shotgun (WGS) entry which is preliminary data.</text>
</comment>
<evidence type="ECO:0000256" key="3">
    <source>
        <dbReference type="ARBA" id="ARBA00022692"/>
    </source>
</evidence>
<evidence type="ECO:0000256" key="5">
    <source>
        <dbReference type="ARBA" id="ARBA00022989"/>
    </source>
</evidence>
<comment type="subcellular location">
    <subcellularLocation>
        <location evidence="1">Membrane</location>
        <topology evidence="1">Single-pass type II membrane protein</topology>
    </subcellularLocation>
</comment>
<keyword evidence="3" id="KW-0812">Transmembrane</keyword>
<dbReference type="EMBL" id="JAVRJZ010000005">
    <property type="protein sequence ID" value="KAK2722853.1"/>
    <property type="molecule type" value="Genomic_DNA"/>
</dbReference>
<evidence type="ECO:0000313" key="7">
    <source>
        <dbReference type="EMBL" id="KAK2722853.1"/>
    </source>
</evidence>
<comment type="similarity">
    <text evidence="2">Belongs to the glycosyltransferase 31 family. Beta3-Gal-T subfamily.</text>
</comment>
<keyword evidence="8" id="KW-1185">Reference proteome</keyword>
<keyword evidence="4" id="KW-0735">Signal-anchor</keyword>
<sequence length="290" mass="33516">MSRLMAAQKWQLIFLATCLVFLLLDDRIILEVFKSKEKSRRFDPVLQATLENIKILCFSTFGSNNTKQAIRNTWGKRCDSLELFPDETGFFDVKLRSRENLDMELFRKIYQNNFSKADWFFYIPQDVFVILENARLALAKKDPETPYLIGSINHGEKLAFLAISGGFIMSRTALKYIVNGLNQGKWETKIKGSKDIEFTRFLNGLGIRTEDSVDQFGKKRFLPYGLDHLQLGNSSSMFRKYFAENKNVSDVTFSSTTVAISGVDHDLLYVLDYFFYKIRPHGIQLLEKSL</sequence>
<evidence type="ECO:0008006" key="9">
    <source>
        <dbReference type="Google" id="ProtNLM"/>
    </source>
</evidence>
<name>A0AA88I7Q3_ARTSF</name>
<evidence type="ECO:0000256" key="2">
    <source>
        <dbReference type="ARBA" id="ARBA00006462"/>
    </source>
</evidence>
<keyword evidence="6" id="KW-0472">Membrane</keyword>
<dbReference type="Gene3D" id="3.90.550.50">
    <property type="match status" value="1"/>
</dbReference>
<dbReference type="PANTHER" id="PTHR23033:SF14">
    <property type="entry name" value="GLYCOPROTEIN-N-ACETYLGALACTOSAMINE 3-BETA-GALACTOSYLTRANSFERASE 1-RELATED"/>
    <property type="match status" value="1"/>
</dbReference>
<dbReference type="Proteomes" id="UP001187531">
    <property type="component" value="Unassembled WGS sequence"/>
</dbReference>
<evidence type="ECO:0000313" key="8">
    <source>
        <dbReference type="Proteomes" id="UP001187531"/>
    </source>
</evidence>
<evidence type="ECO:0000256" key="4">
    <source>
        <dbReference type="ARBA" id="ARBA00022968"/>
    </source>
</evidence>
<keyword evidence="5" id="KW-1133">Transmembrane helix</keyword>
<dbReference type="InterPro" id="IPR026050">
    <property type="entry name" value="C1GALT1/C1GALT1_chp1"/>
</dbReference>
<evidence type="ECO:0000256" key="6">
    <source>
        <dbReference type="ARBA" id="ARBA00023136"/>
    </source>
</evidence>
<proteinExistence type="inferred from homology"/>
<dbReference type="AlphaFoldDB" id="A0AA88I7Q3"/>
<evidence type="ECO:0000256" key="1">
    <source>
        <dbReference type="ARBA" id="ARBA00004606"/>
    </source>
</evidence>
<gene>
    <name evidence="7" type="ORF">QYM36_003149</name>
</gene>
<protein>
    <recommendedName>
        <fullName evidence="9">Hexosyltransferase</fullName>
    </recommendedName>
</protein>
<organism evidence="7 8">
    <name type="scientific">Artemia franciscana</name>
    <name type="common">Brine shrimp</name>
    <name type="synonym">Artemia sanfranciscana</name>
    <dbReference type="NCBI Taxonomy" id="6661"/>
    <lineage>
        <taxon>Eukaryota</taxon>
        <taxon>Metazoa</taxon>
        <taxon>Ecdysozoa</taxon>
        <taxon>Arthropoda</taxon>
        <taxon>Crustacea</taxon>
        <taxon>Branchiopoda</taxon>
        <taxon>Anostraca</taxon>
        <taxon>Artemiidae</taxon>
        <taxon>Artemia</taxon>
    </lineage>
</organism>